<feature type="transmembrane region" description="Helical" evidence="1">
    <location>
        <begin position="6"/>
        <end position="25"/>
    </location>
</feature>
<evidence type="ECO:0000256" key="1">
    <source>
        <dbReference type="SAM" id="Phobius"/>
    </source>
</evidence>
<accession>A0A1X7ARY6</accession>
<organism evidence="2 3">
    <name type="scientific">Parendozoicomonas haliclonae</name>
    <dbReference type="NCBI Taxonomy" id="1960125"/>
    <lineage>
        <taxon>Bacteria</taxon>
        <taxon>Pseudomonadati</taxon>
        <taxon>Pseudomonadota</taxon>
        <taxon>Gammaproteobacteria</taxon>
        <taxon>Oceanospirillales</taxon>
        <taxon>Endozoicomonadaceae</taxon>
        <taxon>Parendozoicomonas</taxon>
    </lineage>
</organism>
<keyword evidence="1" id="KW-0472">Membrane</keyword>
<reference evidence="2 3" key="1">
    <citation type="submission" date="2017-03" db="EMBL/GenBank/DDBJ databases">
        <authorList>
            <person name="Afonso C.L."/>
            <person name="Miller P.J."/>
            <person name="Scott M.A."/>
            <person name="Spackman E."/>
            <person name="Goraichik I."/>
            <person name="Dimitrov K.M."/>
            <person name="Suarez D.L."/>
            <person name="Swayne D.E."/>
        </authorList>
    </citation>
    <scope>NUCLEOTIDE SEQUENCE [LARGE SCALE GENOMIC DNA]</scope>
    <source>
        <strain evidence="2">SB41UT1</strain>
    </source>
</reference>
<feature type="transmembrane region" description="Helical" evidence="1">
    <location>
        <begin position="45"/>
        <end position="63"/>
    </location>
</feature>
<evidence type="ECO:0000313" key="2">
    <source>
        <dbReference type="EMBL" id="SMA50995.1"/>
    </source>
</evidence>
<dbReference type="Proteomes" id="UP000196573">
    <property type="component" value="Unassembled WGS sequence"/>
</dbReference>
<evidence type="ECO:0000313" key="3">
    <source>
        <dbReference type="Proteomes" id="UP000196573"/>
    </source>
</evidence>
<sequence>MTTLILFFIIYVVSGLFFFFFFFFFKQKTAYEMLRSLVGSGAKEVMWSFVMLMIITALYALNYNRIHKNPYPLDAPVNNN</sequence>
<name>A0A1X7ARY6_9GAMM</name>
<dbReference type="EMBL" id="FWPT01000052">
    <property type="protein sequence ID" value="SMA50995.1"/>
    <property type="molecule type" value="Genomic_DNA"/>
</dbReference>
<proteinExistence type="predicted"/>
<dbReference type="AlphaFoldDB" id="A0A1X7ARY6"/>
<keyword evidence="1" id="KW-1133">Transmembrane helix</keyword>
<protein>
    <submittedName>
        <fullName evidence="2">Arginine/agmatine antiporter</fullName>
    </submittedName>
</protein>
<keyword evidence="3" id="KW-1185">Reference proteome</keyword>
<gene>
    <name evidence="2" type="primary">adiC_3</name>
    <name evidence="2" type="ORF">EHSB41UT_04821</name>
</gene>
<keyword evidence="1" id="KW-0812">Transmembrane</keyword>